<proteinExistence type="predicted"/>
<gene>
    <name evidence="1" type="ORF">SAMN04489716_9374</name>
</gene>
<protein>
    <submittedName>
        <fullName evidence="1">Uncharacterized protein</fullName>
    </submittedName>
</protein>
<sequence>MRPVWSTALMLWAEVCHRLTFTEPAARMAPILHNWREQAAGIALAANRRLRAPLLVARTQLTYAELLATGEPERARALASEAGYTAEQAGFDAIGRHVDHSCTVSADCQTPKRNASMCR</sequence>
<dbReference type="AlphaFoldDB" id="A0A1H2DDQ3"/>
<reference evidence="1 2" key="1">
    <citation type="submission" date="2016-10" db="EMBL/GenBank/DDBJ databases">
        <authorList>
            <person name="de Groot N.N."/>
        </authorList>
    </citation>
    <scope>NUCLEOTIDE SEQUENCE [LARGE SCALE GENOMIC DNA]</scope>
    <source>
        <strain evidence="1 2">DSM 43941</strain>
    </source>
</reference>
<dbReference type="EMBL" id="LT629758">
    <property type="protein sequence ID" value="SDT80821.1"/>
    <property type="molecule type" value="Genomic_DNA"/>
</dbReference>
<evidence type="ECO:0000313" key="1">
    <source>
        <dbReference type="EMBL" id="SDT80821.1"/>
    </source>
</evidence>
<keyword evidence="2" id="KW-1185">Reference proteome</keyword>
<name>A0A1H2DDQ3_9ACTN</name>
<dbReference type="RefSeq" id="WP_092555962.1">
    <property type="nucleotide sequence ID" value="NZ_BOMJ01000123.1"/>
</dbReference>
<organism evidence="1 2">
    <name type="scientific">Actinoplanes derwentensis</name>
    <dbReference type="NCBI Taxonomy" id="113562"/>
    <lineage>
        <taxon>Bacteria</taxon>
        <taxon>Bacillati</taxon>
        <taxon>Actinomycetota</taxon>
        <taxon>Actinomycetes</taxon>
        <taxon>Micromonosporales</taxon>
        <taxon>Micromonosporaceae</taxon>
        <taxon>Actinoplanes</taxon>
    </lineage>
</organism>
<accession>A0A1H2DDQ3</accession>
<dbReference type="Proteomes" id="UP000198688">
    <property type="component" value="Chromosome I"/>
</dbReference>
<evidence type="ECO:0000313" key="2">
    <source>
        <dbReference type="Proteomes" id="UP000198688"/>
    </source>
</evidence>